<proteinExistence type="predicted"/>
<gene>
    <name evidence="2" type="ORF">QQ008_18375</name>
</gene>
<comment type="caution">
    <text evidence="2">The sequence shown here is derived from an EMBL/GenBank/DDBJ whole genome shotgun (WGS) entry which is preliminary data.</text>
</comment>
<protein>
    <submittedName>
        <fullName evidence="2">Outer membrane beta-barrel protein</fullName>
    </submittedName>
</protein>
<dbReference type="Pfam" id="PF13568">
    <property type="entry name" value="OMP_b-brl_2"/>
    <property type="match status" value="1"/>
</dbReference>
<evidence type="ECO:0000313" key="2">
    <source>
        <dbReference type="EMBL" id="MDN5203359.1"/>
    </source>
</evidence>
<keyword evidence="3" id="KW-1185">Reference proteome</keyword>
<feature type="domain" description="Outer membrane protein beta-barrel" evidence="1">
    <location>
        <begin position="33"/>
        <end position="219"/>
    </location>
</feature>
<dbReference type="Proteomes" id="UP001172082">
    <property type="component" value="Unassembled WGS sequence"/>
</dbReference>
<dbReference type="InterPro" id="IPR025665">
    <property type="entry name" value="Beta-barrel_OMP_2"/>
</dbReference>
<sequence>MQTFNFRNKLYLHWSKIVPLFLLFVLVGHQQLFSQVSREINLPNSDEKKIKYGFIMGIHSSNFRSTYDNSFATSSFDTLHSINAQNSAGFALGMFTNFRLAQYADLIVSVKFGFYENKLEYSYTNRETRTGLSEVTMLEFPVLFKYKSVRRGNARMYFVGGATPSFRPNDKKDLEAPENRILVEKTNLSVEFGFGVDLYFPLFRFSPEIRFSKGLVNVLKPDSNELSEGIRRLTTNSVTLYLQFGD</sequence>
<dbReference type="EMBL" id="JAUJEA010000007">
    <property type="protein sequence ID" value="MDN5203359.1"/>
    <property type="molecule type" value="Genomic_DNA"/>
</dbReference>
<evidence type="ECO:0000259" key="1">
    <source>
        <dbReference type="Pfam" id="PF13568"/>
    </source>
</evidence>
<accession>A0ABT8KRJ3</accession>
<name>A0ABT8KRJ3_9BACT</name>
<reference evidence="2" key="1">
    <citation type="submission" date="2023-06" db="EMBL/GenBank/DDBJ databases">
        <title>Genomic of Parafulvivirga corallium.</title>
        <authorList>
            <person name="Wang G."/>
        </authorList>
    </citation>
    <scope>NUCLEOTIDE SEQUENCE</scope>
    <source>
        <strain evidence="2">BMA10</strain>
    </source>
</reference>
<evidence type="ECO:0000313" key="3">
    <source>
        <dbReference type="Proteomes" id="UP001172082"/>
    </source>
</evidence>
<dbReference type="RefSeq" id="WP_346753383.1">
    <property type="nucleotide sequence ID" value="NZ_JAUJEA010000007.1"/>
</dbReference>
<organism evidence="2 3">
    <name type="scientific">Splendidivirga corallicola</name>
    <dbReference type="NCBI Taxonomy" id="3051826"/>
    <lineage>
        <taxon>Bacteria</taxon>
        <taxon>Pseudomonadati</taxon>
        <taxon>Bacteroidota</taxon>
        <taxon>Cytophagia</taxon>
        <taxon>Cytophagales</taxon>
        <taxon>Splendidivirgaceae</taxon>
        <taxon>Splendidivirga</taxon>
    </lineage>
</organism>